<dbReference type="EMBL" id="CAJOBJ010272350">
    <property type="protein sequence ID" value="CAF5132708.1"/>
    <property type="molecule type" value="Genomic_DNA"/>
</dbReference>
<evidence type="ECO:0000313" key="2">
    <source>
        <dbReference type="EMBL" id="CAF1517076.1"/>
    </source>
</evidence>
<sequence length="118" mass="13447">MAFNRFLSISTHDSGYLNGKDTSFRKKSPPKMLRGKSIIEYIRAGGLFLPNPTRNSIEPGEFAHLHSNDGSFHMILHLSDAKLLIDNQWSENFPYVDKKILNKTIVSETFFINLCSTK</sequence>
<dbReference type="EMBL" id="CAJNRE010001391">
    <property type="protein sequence ID" value="CAF1941231.1"/>
    <property type="molecule type" value="Genomic_DNA"/>
</dbReference>
<dbReference type="Proteomes" id="UP000663856">
    <property type="component" value="Unassembled WGS sequence"/>
</dbReference>
<evidence type="ECO:0000313" key="6">
    <source>
        <dbReference type="EMBL" id="CAF3774827.1"/>
    </source>
</evidence>
<dbReference type="EMBL" id="CAJOBI010224621">
    <property type="protein sequence ID" value="CAF5049998.1"/>
    <property type="molecule type" value="Genomic_DNA"/>
</dbReference>
<dbReference type="OrthoDB" id="9987011at2759"/>
<evidence type="ECO:0000313" key="8">
    <source>
        <dbReference type="EMBL" id="CAF5049998.1"/>
    </source>
</evidence>
<dbReference type="EMBL" id="CAJOBH010001471">
    <property type="protein sequence ID" value="CAF3856600.1"/>
    <property type="molecule type" value="Genomic_DNA"/>
</dbReference>
<dbReference type="InterPro" id="IPR040841">
    <property type="entry name" value="Luciferase_dom"/>
</dbReference>
<dbReference type="EMBL" id="CAJNOW010007548">
    <property type="protein sequence ID" value="CAF1517076.1"/>
    <property type="molecule type" value="Genomic_DNA"/>
</dbReference>
<dbReference type="EMBL" id="CAJNRF010006053">
    <property type="protein sequence ID" value="CAF2077916.1"/>
    <property type="molecule type" value="Genomic_DNA"/>
</dbReference>
<dbReference type="Proteomes" id="UP000663866">
    <property type="component" value="Unassembled WGS sequence"/>
</dbReference>
<dbReference type="Proteomes" id="UP000676336">
    <property type="component" value="Unassembled WGS sequence"/>
</dbReference>
<evidence type="ECO:0000313" key="3">
    <source>
        <dbReference type="EMBL" id="CAF1530565.1"/>
    </source>
</evidence>
<keyword evidence="10" id="KW-1185">Reference proteome</keyword>
<dbReference type="Proteomes" id="UP000663834">
    <property type="component" value="Unassembled WGS sequence"/>
</dbReference>
<evidence type="ECO:0000313" key="10">
    <source>
        <dbReference type="Proteomes" id="UP000663866"/>
    </source>
</evidence>
<evidence type="ECO:0000313" key="7">
    <source>
        <dbReference type="EMBL" id="CAF3856600.1"/>
    </source>
</evidence>
<dbReference type="EMBL" id="CAJNOV010013716">
    <property type="protein sequence ID" value="CAF1530565.1"/>
    <property type="molecule type" value="Genomic_DNA"/>
</dbReference>
<gene>
    <name evidence="7" type="ORF">BYL167_LOCUS6153</name>
    <name evidence="3" type="ORF">CJN711_LOCUS29015</name>
    <name evidence="9" type="ORF">GIL414_LOCUS64094</name>
    <name evidence="2" type="ORF">KQP761_LOCUS15480</name>
    <name evidence="4" type="ORF">MBJ925_LOCUS5385</name>
    <name evidence="6" type="ORF">OVN521_LOCUS2451</name>
    <name evidence="8" type="ORF">SMN809_LOCUS59151</name>
    <name evidence="5" type="ORF">WKI299_LOCUS15521</name>
</gene>
<dbReference type="Pfam" id="PF17648">
    <property type="entry name" value="Luciferase"/>
    <property type="match status" value="1"/>
</dbReference>
<dbReference type="AlphaFoldDB" id="A0A819A9R2"/>
<feature type="domain" description="Luciferase" evidence="1">
    <location>
        <begin position="60"/>
        <end position="97"/>
    </location>
</feature>
<dbReference type="Proteomes" id="UP000681720">
    <property type="component" value="Unassembled WGS sequence"/>
</dbReference>
<dbReference type="Proteomes" id="UP000681967">
    <property type="component" value="Unassembled WGS sequence"/>
</dbReference>
<evidence type="ECO:0000313" key="9">
    <source>
        <dbReference type="EMBL" id="CAF5132708.1"/>
    </source>
</evidence>
<evidence type="ECO:0000259" key="1">
    <source>
        <dbReference type="Pfam" id="PF17648"/>
    </source>
</evidence>
<proteinExistence type="predicted"/>
<reference evidence="6" key="1">
    <citation type="submission" date="2021-02" db="EMBL/GenBank/DDBJ databases">
        <authorList>
            <person name="Nowell W R."/>
        </authorList>
    </citation>
    <scope>NUCLEOTIDE SEQUENCE</scope>
</reference>
<name>A0A819A9R2_9BILA</name>
<dbReference type="Proteomes" id="UP000663824">
    <property type="component" value="Unassembled WGS sequence"/>
</dbReference>
<accession>A0A819A9R2</accession>
<organism evidence="6 10">
    <name type="scientific">Rotaria magnacalcarata</name>
    <dbReference type="NCBI Taxonomy" id="392030"/>
    <lineage>
        <taxon>Eukaryota</taxon>
        <taxon>Metazoa</taxon>
        <taxon>Spiralia</taxon>
        <taxon>Gnathifera</taxon>
        <taxon>Rotifera</taxon>
        <taxon>Eurotatoria</taxon>
        <taxon>Bdelloidea</taxon>
        <taxon>Philodinida</taxon>
        <taxon>Philodinidae</taxon>
        <taxon>Rotaria</taxon>
    </lineage>
</organism>
<evidence type="ECO:0000313" key="4">
    <source>
        <dbReference type="EMBL" id="CAF1941231.1"/>
    </source>
</evidence>
<dbReference type="EMBL" id="CAJOBG010000192">
    <property type="protein sequence ID" value="CAF3774827.1"/>
    <property type="molecule type" value="Genomic_DNA"/>
</dbReference>
<evidence type="ECO:0000313" key="5">
    <source>
        <dbReference type="EMBL" id="CAF2077916.1"/>
    </source>
</evidence>
<comment type="caution">
    <text evidence="6">The sequence shown here is derived from an EMBL/GenBank/DDBJ whole genome shotgun (WGS) entry which is preliminary data.</text>
</comment>
<protein>
    <recommendedName>
        <fullName evidence="1">Luciferase domain-containing protein</fullName>
    </recommendedName>
</protein>
<dbReference type="Proteomes" id="UP000663855">
    <property type="component" value="Unassembled WGS sequence"/>
</dbReference>